<comment type="caution">
    <text evidence="1">The sequence shown here is derived from an EMBL/GenBank/DDBJ whole genome shotgun (WGS) entry which is preliminary data.</text>
</comment>
<keyword evidence="2" id="KW-1185">Reference proteome</keyword>
<reference evidence="1 2" key="1">
    <citation type="submission" date="2020-02" db="EMBL/GenBank/DDBJ databases">
        <authorList>
            <person name="Sun Q."/>
        </authorList>
    </citation>
    <scope>NUCLEOTIDE SEQUENCE [LARGE SCALE GENOMIC DNA]</scope>
    <source>
        <strain evidence="1 2">CCBAU 03386</strain>
    </source>
</reference>
<accession>A0A7Y3WET0</accession>
<dbReference type="Proteomes" id="UP000519972">
    <property type="component" value="Unassembled WGS sequence"/>
</dbReference>
<dbReference type="RefSeq" id="WP_168312743.1">
    <property type="nucleotide sequence ID" value="NZ_JABFCN010000019.1"/>
</dbReference>
<evidence type="ECO:0000313" key="2">
    <source>
        <dbReference type="Proteomes" id="UP000519972"/>
    </source>
</evidence>
<evidence type="ECO:0000313" key="1">
    <source>
        <dbReference type="EMBL" id="NNU37107.1"/>
    </source>
</evidence>
<organism evidence="1 2">
    <name type="scientific">Rhizobium sophorae</name>
    <dbReference type="NCBI Taxonomy" id="1535242"/>
    <lineage>
        <taxon>Bacteria</taxon>
        <taxon>Pseudomonadati</taxon>
        <taxon>Pseudomonadota</taxon>
        <taxon>Alphaproteobacteria</taxon>
        <taxon>Hyphomicrobiales</taxon>
        <taxon>Rhizobiaceae</taxon>
        <taxon>Rhizobium/Agrobacterium group</taxon>
        <taxon>Rhizobium</taxon>
    </lineage>
</organism>
<dbReference type="EMBL" id="JABFCN010000019">
    <property type="protein sequence ID" value="NNU37107.1"/>
    <property type="molecule type" value="Genomic_DNA"/>
</dbReference>
<dbReference type="AlphaFoldDB" id="A0A7Y3WET0"/>
<name>A0A7Y3WET0_9HYPH</name>
<gene>
    <name evidence="1" type="ORF">G9X64_11540</name>
</gene>
<proteinExistence type="predicted"/>
<sequence length="46" mass="4773">MPPAYVAGLRKIGTMPVDINLLLAIDIIWVGSRLPEGGSLSVLPAG</sequence>
<protein>
    <submittedName>
        <fullName evidence="1">Uncharacterized protein</fullName>
    </submittedName>
</protein>